<feature type="domain" description="NnrU" evidence="6">
    <location>
        <begin position="3"/>
        <end position="190"/>
    </location>
</feature>
<feature type="transmembrane region" description="Helical" evidence="5">
    <location>
        <begin position="71"/>
        <end position="93"/>
    </location>
</feature>
<evidence type="ECO:0000313" key="7">
    <source>
        <dbReference type="EMBL" id="TFZ06768.1"/>
    </source>
</evidence>
<feature type="transmembrane region" description="Helical" evidence="5">
    <location>
        <begin position="113"/>
        <end position="141"/>
    </location>
</feature>
<dbReference type="Proteomes" id="UP000298180">
    <property type="component" value="Unassembled WGS sequence"/>
</dbReference>
<gene>
    <name evidence="7" type="ORF">EZ313_09145</name>
</gene>
<protein>
    <submittedName>
        <fullName evidence="7">Protein NrnU</fullName>
    </submittedName>
</protein>
<comment type="subcellular location">
    <subcellularLocation>
        <location evidence="1">Membrane</location>
        <topology evidence="1">Multi-pass membrane protein</topology>
    </subcellularLocation>
</comment>
<proteinExistence type="predicted"/>
<evidence type="ECO:0000256" key="5">
    <source>
        <dbReference type="SAM" id="Phobius"/>
    </source>
</evidence>
<evidence type="ECO:0000256" key="3">
    <source>
        <dbReference type="ARBA" id="ARBA00022989"/>
    </source>
</evidence>
<dbReference type="OrthoDB" id="5293641at2"/>
<evidence type="ECO:0000256" key="2">
    <source>
        <dbReference type="ARBA" id="ARBA00022692"/>
    </source>
</evidence>
<dbReference type="InterPro" id="IPR009915">
    <property type="entry name" value="NnrU_dom"/>
</dbReference>
<feature type="transmembrane region" description="Helical" evidence="5">
    <location>
        <begin position="40"/>
        <end position="59"/>
    </location>
</feature>
<name>A0A4Z0C8P7_9BURK</name>
<dbReference type="Pfam" id="PF07298">
    <property type="entry name" value="NnrU"/>
    <property type="match status" value="1"/>
</dbReference>
<accession>A0A4Z0C8P7</accession>
<evidence type="ECO:0000259" key="6">
    <source>
        <dbReference type="Pfam" id="PF07298"/>
    </source>
</evidence>
<dbReference type="EMBL" id="SMLM01000001">
    <property type="protein sequence ID" value="TFZ06768.1"/>
    <property type="molecule type" value="Genomic_DNA"/>
</dbReference>
<keyword evidence="8" id="KW-1185">Reference proteome</keyword>
<feature type="transmembrane region" description="Helical" evidence="5">
    <location>
        <begin position="162"/>
        <end position="181"/>
    </location>
</feature>
<keyword evidence="2 5" id="KW-0812">Transmembrane</keyword>
<keyword evidence="4 5" id="KW-0472">Membrane</keyword>
<reference evidence="7 8" key="1">
    <citation type="submission" date="2019-03" db="EMBL/GenBank/DDBJ databases">
        <title>Ramlibacter henchirensis DSM 14656, whole genome shotgun sequence.</title>
        <authorList>
            <person name="Zhang X."/>
            <person name="Feng G."/>
            <person name="Zhu H."/>
        </authorList>
    </citation>
    <scope>NUCLEOTIDE SEQUENCE [LARGE SCALE GENOMIC DNA]</scope>
    <source>
        <strain evidence="7 8">DSM 14656</strain>
    </source>
</reference>
<dbReference type="RefSeq" id="WP_135262855.1">
    <property type="nucleotide sequence ID" value="NZ_SMLM01000001.1"/>
</dbReference>
<dbReference type="GO" id="GO:0016020">
    <property type="term" value="C:membrane"/>
    <property type="evidence" value="ECO:0007669"/>
    <property type="project" value="UniProtKB-SubCell"/>
</dbReference>
<dbReference type="AlphaFoldDB" id="A0A4Z0C8P7"/>
<keyword evidence="3 5" id="KW-1133">Transmembrane helix</keyword>
<evidence type="ECO:0000256" key="4">
    <source>
        <dbReference type="ARBA" id="ARBA00023136"/>
    </source>
</evidence>
<evidence type="ECO:0000313" key="8">
    <source>
        <dbReference type="Proteomes" id="UP000298180"/>
    </source>
</evidence>
<comment type="caution">
    <text evidence="7">The sequence shown here is derived from an EMBL/GenBank/DDBJ whole genome shotgun (WGS) entry which is preliminary data.</text>
</comment>
<sequence>MLILLLGLVLFLGAHSTRIVAEGWRQRTIGTKGDKAYKGLYSVVSIIGFILIIWGYGLARQNPVQLWTPPRGMNHLAALLMLFSFVLLVATYVPRNAIKAKLHHPMVLSVKVWAFAHLLSNGTLADVVLFGAFLVWAVFSFRAARRRDRAGNVQYAAETGKGTAIAVVVGVVAYAVFAAYLHGMLIGVRPFGV</sequence>
<organism evidence="7 8">
    <name type="scientific">Ramlibacter henchirensis</name>
    <dbReference type="NCBI Taxonomy" id="204072"/>
    <lineage>
        <taxon>Bacteria</taxon>
        <taxon>Pseudomonadati</taxon>
        <taxon>Pseudomonadota</taxon>
        <taxon>Betaproteobacteria</taxon>
        <taxon>Burkholderiales</taxon>
        <taxon>Comamonadaceae</taxon>
        <taxon>Ramlibacter</taxon>
    </lineage>
</organism>
<evidence type="ECO:0000256" key="1">
    <source>
        <dbReference type="ARBA" id="ARBA00004141"/>
    </source>
</evidence>